<name>A0A8T0NJS7_PANVG</name>
<comment type="caution">
    <text evidence="2">The sequence shown here is derived from an EMBL/GenBank/DDBJ whole genome shotgun (WGS) entry which is preliminary data.</text>
</comment>
<feature type="region of interest" description="Disordered" evidence="1">
    <location>
        <begin position="1"/>
        <end position="59"/>
    </location>
</feature>
<dbReference type="AlphaFoldDB" id="A0A8T0NJS7"/>
<gene>
    <name evidence="2" type="ORF">PVAP13_9KG081220</name>
</gene>
<reference evidence="2" key="1">
    <citation type="submission" date="2020-05" db="EMBL/GenBank/DDBJ databases">
        <title>WGS assembly of Panicum virgatum.</title>
        <authorList>
            <person name="Lovell J.T."/>
            <person name="Jenkins J."/>
            <person name="Shu S."/>
            <person name="Juenger T.E."/>
            <person name="Schmutz J."/>
        </authorList>
    </citation>
    <scope>NUCLEOTIDE SEQUENCE</scope>
    <source>
        <strain evidence="2">AP13</strain>
    </source>
</reference>
<keyword evidence="3" id="KW-1185">Reference proteome</keyword>
<organism evidence="2 3">
    <name type="scientific">Panicum virgatum</name>
    <name type="common">Blackwell switchgrass</name>
    <dbReference type="NCBI Taxonomy" id="38727"/>
    <lineage>
        <taxon>Eukaryota</taxon>
        <taxon>Viridiplantae</taxon>
        <taxon>Streptophyta</taxon>
        <taxon>Embryophyta</taxon>
        <taxon>Tracheophyta</taxon>
        <taxon>Spermatophyta</taxon>
        <taxon>Magnoliopsida</taxon>
        <taxon>Liliopsida</taxon>
        <taxon>Poales</taxon>
        <taxon>Poaceae</taxon>
        <taxon>PACMAD clade</taxon>
        <taxon>Panicoideae</taxon>
        <taxon>Panicodae</taxon>
        <taxon>Paniceae</taxon>
        <taxon>Panicinae</taxon>
        <taxon>Panicum</taxon>
        <taxon>Panicum sect. Hiantes</taxon>
    </lineage>
</organism>
<evidence type="ECO:0000313" key="2">
    <source>
        <dbReference type="EMBL" id="KAG2547356.1"/>
    </source>
</evidence>
<accession>A0A8T0NJS7</accession>
<dbReference type="EMBL" id="CM029053">
    <property type="protein sequence ID" value="KAG2547356.1"/>
    <property type="molecule type" value="Genomic_DNA"/>
</dbReference>
<protein>
    <submittedName>
        <fullName evidence="2">Uncharacterized protein</fullName>
    </submittedName>
</protein>
<sequence length="138" mass="15628">MREPDAAGHARQPQLHVGHPPSRSRRPRAWGVLTSPRQRRGRSGGRAGGGRVTVGSGREMSPSARCFLFFFSSRWTRPPYRRTSAFPSMSRFVRFFFLHPPSFLPVSSPFHSVVSRPSAAGRRFWRKKASKYGSFLNP</sequence>
<evidence type="ECO:0000256" key="1">
    <source>
        <dbReference type="SAM" id="MobiDB-lite"/>
    </source>
</evidence>
<dbReference type="Proteomes" id="UP000823388">
    <property type="component" value="Chromosome 9K"/>
</dbReference>
<proteinExistence type="predicted"/>
<evidence type="ECO:0000313" key="3">
    <source>
        <dbReference type="Proteomes" id="UP000823388"/>
    </source>
</evidence>